<proteinExistence type="predicted"/>
<comment type="caution">
    <text evidence="3">The sequence shown here is derived from an EMBL/GenBank/DDBJ whole genome shotgun (WGS) entry which is preliminary data.</text>
</comment>
<feature type="signal peptide" evidence="2">
    <location>
        <begin position="1"/>
        <end position="19"/>
    </location>
</feature>
<name>A0A9N8DSI5_9STRA</name>
<gene>
    <name evidence="3" type="ORF">SEMRO_219_G090550.2</name>
</gene>
<sequence>MKTFRCFLVLGCFVPWVSCFVLQKSPITPTASTWTSVSSPMVLGAKPTQESATEEAMRLLEKSRALREEIAQQEQERASQRPSTPGSDSSKDSMHSSNQLQSTKSAQINKWAVPNSSVDDDDDSSSPGVEYRLYVDIGREEGTWMEPRWGASGRRIEFTLDVRFQPNQLANMQATQKMVKDNQGGKSSPVQHLESAPLARLRSGFEEMKCQGGSFRIDYSCRPGQSDTLRFFLMVEGITDGDVSIPQGALYFSIPCFGSVAQMSSKGEMPVTVRQMGWHTGFRREESRILGIFKAVPIDGARRKDGF</sequence>
<evidence type="ECO:0000256" key="1">
    <source>
        <dbReference type="SAM" id="MobiDB-lite"/>
    </source>
</evidence>
<reference evidence="3" key="1">
    <citation type="submission" date="2020-06" db="EMBL/GenBank/DDBJ databases">
        <authorList>
            <consortium name="Plant Systems Biology data submission"/>
        </authorList>
    </citation>
    <scope>NUCLEOTIDE SEQUENCE</scope>
    <source>
        <strain evidence="3">D6</strain>
    </source>
</reference>
<dbReference type="EMBL" id="CAICTM010000218">
    <property type="protein sequence ID" value="CAB9505129.1"/>
    <property type="molecule type" value="Genomic_DNA"/>
</dbReference>
<accession>A0A9N8DSI5</accession>
<organism evidence="3 4">
    <name type="scientific">Seminavis robusta</name>
    <dbReference type="NCBI Taxonomy" id="568900"/>
    <lineage>
        <taxon>Eukaryota</taxon>
        <taxon>Sar</taxon>
        <taxon>Stramenopiles</taxon>
        <taxon>Ochrophyta</taxon>
        <taxon>Bacillariophyta</taxon>
        <taxon>Bacillariophyceae</taxon>
        <taxon>Bacillariophycidae</taxon>
        <taxon>Naviculales</taxon>
        <taxon>Naviculaceae</taxon>
        <taxon>Seminavis</taxon>
    </lineage>
</organism>
<protein>
    <submittedName>
        <fullName evidence="3">Uncharacterized protein</fullName>
    </submittedName>
</protein>
<dbReference type="Proteomes" id="UP001153069">
    <property type="component" value="Unassembled WGS sequence"/>
</dbReference>
<feature type="compositionally biased region" description="Polar residues" evidence="1">
    <location>
        <begin position="98"/>
        <end position="108"/>
    </location>
</feature>
<evidence type="ECO:0000313" key="4">
    <source>
        <dbReference type="Proteomes" id="UP001153069"/>
    </source>
</evidence>
<evidence type="ECO:0000313" key="3">
    <source>
        <dbReference type="EMBL" id="CAB9505129.1"/>
    </source>
</evidence>
<keyword evidence="4" id="KW-1185">Reference proteome</keyword>
<evidence type="ECO:0000256" key="2">
    <source>
        <dbReference type="SAM" id="SignalP"/>
    </source>
</evidence>
<feature type="region of interest" description="Disordered" evidence="1">
    <location>
        <begin position="69"/>
        <end position="109"/>
    </location>
</feature>
<dbReference type="AlphaFoldDB" id="A0A9N8DSI5"/>
<feature type="chain" id="PRO_5040243668" evidence="2">
    <location>
        <begin position="20"/>
        <end position="307"/>
    </location>
</feature>
<feature type="compositionally biased region" description="Basic and acidic residues" evidence="1">
    <location>
        <begin position="69"/>
        <end position="79"/>
    </location>
</feature>
<dbReference type="OrthoDB" id="45740at2759"/>
<keyword evidence="2" id="KW-0732">Signal</keyword>